<name>A0ABR8PVA3_9CLOT</name>
<keyword evidence="6" id="KW-0378">Hydrolase</keyword>
<comment type="similarity">
    <text evidence="1">In the N-terminal section; belongs to the CRISPR-associated nuclease Cas3-HD family.</text>
</comment>
<dbReference type="PANTHER" id="PTHR47963:SF9">
    <property type="entry name" value="CRISPR-ASSOCIATED ENDONUCLEASE_HELICASE CAS3"/>
    <property type="match status" value="1"/>
</dbReference>
<evidence type="ECO:0000256" key="2">
    <source>
        <dbReference type="ARBA" id="ARBA00009046"/>
    </source>
</evidence>
<dbReference type="SMART" id="SM00487">
    <property type="entry name" value="DEXDc"/>
    <property type="match status" value="1"/>
</dbReference>
<evidence type="ECO:0000256" key="4">
    <source>
        <dbReference type="ARBA" id="ARBA00022723"/>
    </source>
</evidence>
<reference evidence="12 13" key="1">
    <citation type="submission" date="2020-08" db="EMBL/GenBank/DDBJ databases">
        <title>A Genomic Blueprint of the Chicken Gut Microbiome.</title>
        <authorList>
            <person name="Gilroy R."/>
            <person name="Ravi A."/>
            <person name="Getino M."/>
            <person name="Pursley I."/>
            <person name="Horton D.L."/>
            <person name="Alikhan N.-F."/>
            <person name="Baker D."/>
            <person name="Gharbi K."/>
            <person name="Hall N."/>
            <person name="Watson M."/>
            <person name="Adriaenssens E.M."/>
            <person name="Foster-Nyarko E."/>
            <person name="Jarju S."/>
            <person name="Secka A."/>
            <person name="Antonio M."/>
            <person name="Oren A."/>
            <person name="Chaudhuri R."/>
            <person name="La Ragione R.M."/>
            <person name="Hildebrand F."/>
            <person name="Pallen M.J."/>
        </authorList>
    </citation>
    <scope>NUCLEOTIDE SEQUENCE [LARGE SCALE GENOMIC DNA]</scope>
    <source>
        <strain evidence="12 13">Sa3CVN1</strain>
    </source>
</reference>
<feature type="domain" description="HD Cas3-type" evidence="11">
    <location>
        <begin position="6"/>
        <end position="200"/>
    </location>
</feature>
<keyword evidence="7" id="KW-0347">Helicase</keyword>
<dbReference type="Pfam" id="PF00270">
    <property type="entry name" value="DEAD"/>
    <property type="match status" value="1"/>
</dbReference>
<dbReference type="Gene3D" id="3.40.50.300">
    <property type="entry name" value="P-loop containing nucleotide triphosphate hydrolases"/>
    <property type="match status" value="2"/>
</dbReference>
<dbReference type="InterPro" id="IPR011545">
    <property type="entry name" value="DEAD/DEAH_box_helicase_dom"/>
</dbReference>
<dbReference type="EMBL" id="JACSRA010000018">
    <property type="protein sequence ID" value="MBD7912067.1"/>
    <property type="molecule type" value="Genomic_DNA"/>
</dbReference>
<keyword evidence="3" id="KW-0540">Nuclease</keyword>
<dbReference type="SUPFAM" id="SSF52540">
    <property type="entry name" value="P-loop containing nucleoside triphosphate hydrolases"/>
    <property type="match status" value="1"/>
</dbReference>
<evidence type="ECO:0000256" key="6">
    <source>
        <dbReference type="ARBA" id="ARBA00022801"/>
    </source>
</evidence>
<dbReference type="Proteomes" id="UP000627781">
    <property type="component" value="Unassembled WGS sequence"/>
</dbReference>
<dbReference type="InterPro" id="IPR006483">
    <property type="entry name" value="CRISPR-assoc_Cas3_HD"/>
</dbReference>
<keyword evidence="8" id="KW-0067">ATP-binding</keyword>
<accession>A0ABR8PVA3</accession>
<evidence type="ECO:0000256" key="5">
    <source>
        <dbReference type="ARBA" id="ARBA00022741"/>
    </source>
</evidence>
<comment type="caution">
    <text evidence="12">The sequence shown here is derived from an EMBL/GenBank/DDBJ whole genome shotgun (WGS) entry which is preliminary data.</text>
</comment>
<dbReference type="InterPro" id="IPR014001">
    <property type="entry name" value="Helicase_ATP-bd"/>
</dbReference>
<keyword evidence="5" id="KW-0547">Nucleotide-binding</keyword>
<gene>
    <name evidence="12" type="primary">cas3</name>
    <name evidence="12" type="ORF">H9661_11925</name>
</gene>
<dbReference type="NCBIfam" id="TIGR01596">
    <property type="entry name" value="cas3_HD"/>
    <property type="match status" value="1"/>
</dbReference>
<evidence type="ECO:0000256" key="10">
    <source>
        <dbReference type="SAM" id="Coils"/>
    </source>
</evidence>
<comment type="similarity">
    <text evidence="2">In the central section; belongs to the CRISPR-associated helicase Cas3 family.</text>
</comment>
<protein>
    <submittedName>
        <fullName evidence="12">CRISPR-associated helicase Cas3</fullName>
    </submittedName>
</protein>
<keyword evidence="13" id="KW-1185">Reference proteome</keyword>
<keyword evidence="9" id="KW-0051">Antiviral defense</keyword>
<sequence>MIYYAKTNPVETIKEHTDNVIEEYENLKKNYKSEIDEILKDVIDPEYFWYLLKLCCKYHDYGKSNLQFQNKLREKLGEKTISCEEHEEIIHNYLSPAFLPTKELKQIPEDLKRIIFQAIAYHHERDIIIDKEKITEIKEYVQKELNKQLVTLNEHMGDSIEKTFSRYTDSIRFKYRVKEKEPKYKVYVMLKGLIHRLDHSASAHVLVEEEEKNGVGNCTKKFFKAKGWEFRSPQTFSIENKESNTVIIASTGIGKTESALLWIDDKKGFFTLPLRVSLNALYSRVKSDIGYDSVGLLHSSALEYMEDHGYEDAYKSYEETALLSKKLSFSTIDQIFKYPFKYKGYEKVLATLAYSKVVIDEIQAYSPEIVAVILYAIKQLTDLGGKFMIMTATLPRIYKEKLEEFNIKFKEEKFILDKDRHRIKIEDKEIIDSIDKVIEIGKTKKVLVIVNTVDKAIEYYKRVEKEETEININLLHSLFNNKDRSIKEEQIKDFTNEENKESGIWITTQIVEASLDVDFDYLFTEMSTLDSQFQRFGRCFRKRVFTEKYPNILIHTKNVSGFGSIYDEEIFNKSIELLLPYDEQILKENVKVELVDKLYSKELLRGSKFYEKFIEACDILENIVSYEIKSSEAQKMLRDIDTIRVIPEELYNENIDLFETIESCNFEERAKLFKKINKLTISVPKKKLDKNKKINENIKAWPIEKVNGIFLINAKYTTDEGLCLGELSENIF</sequence>
<dbReference type="PROSITE" id="PS51643">
    <property type="entry name" value="HD_CAS3"/>
    <property type="match status" value="1"/>
</dbReference>
<dbReference type="Pfam" id="PF18019">
    <property type="entry name" value="Cas3_HD"/>
    <property type="match status" value="1"/>
</dbReference>
<dbReference type="Pfam" id="PF22590">
    <property type="entry name" value="Cas3-like_C_2"/>
    <property type="match status" value="1"/>
</dbReference>
<dbReference type="NCBIfam" id="TIGR01587">
    <property type="entry name" value="cas3_core"/>
    <property type="match status" value="1"/>
</dbReference>
<evidence type="ECO:0000256" key="1">
    <source>
        <dbReference type="ARBA" id="ARBA00006847"/>
    </source>
</evidence>
<feature type="coiled-coil region" evidence="10">
    <location>
        <begin position="10"/>
        <end position="41"/>
    </location>
</feature>
<keyword evidence="10" id="KW-0175">Coiled coil</keyword>
<dbReference type="InterPro" id="IPR006474">
    <property type="entry name" value="Helicase_Cas3_CRISPR-ass_core"/>
</dbReference>
<proteinExistence type="inferred from homology"/>
<dbReference type="PANTHER" id="PTHR47963">
    <property type="entry name" value="DEAD-BOX ATP-DEPENDENT RNA HELICASE 47, MITOCHONDRIAL"/>
    <property type="match status" value="1"/>
</dbReference>
<organism evidence="12 13">
    <name type="scientific">Clostridium cibarium</name>
    <dbReference type="NCBI Taxonomy" id="2762247"/>
    <lineage>
        <taxon>Bacteria</taxon>
        <taxon>Bacillati</taxon>
        <taxon>Bacillota</taxon>
        <taxon>Clostridia</taxon>
        <taxon>Eubacteriales</taxon>
        <taxon>Clostridiaceae</taxon>
        <taxon>Clostridium</taxon>
    </lineage>
</organism>
<dbReference type="InterPro" id="IPR050547">
    <property type="entry name" value="DEAD_box_RNA_helicases"/>
</dbReference>
<evidence type="ECO:0000259" key="11">
    <source>
        <dbReference type="PROSITE" id="PS51643"/>
    </source>
</evidence>
<dbReference type="InterPro" id="IPR038257">
    <property type="entry name" value="CRISPR-assoc_Cas3_HD_sf"/>
</dbReference>
<dbReference type="RefSeq" id="WP_191768968.1">
    <property type="nucleotide sequence ID" value="NZ_JACSRA010000018.1"/>
</dbReference>
<dbReference type="InterPro" id="IPR027417">
    <property type="entry name" value="P-loop_NTPase"/>
</dbReference>
<dbReference type="CDD" id="cd09641">
    <property type="entry name" value="Cas3''_I"/>
    <property type="match status" value="1"/>
</dbReference>
<dbReference type="InterPro" id="IPR054712">
    <property type="entry name" value="Cas3-like_dom"/>
</dbReference>
<evidence type="ECO:0000256" key="7">
    <source>
        <dbReference type="ARBA" id="ARBA00022806"/>
    </source>
</evidence>
<evidence type="ECO:0000256" key="3">
    <source>
        <dbReference type="ARBA" id="ARBA00022722"/>
    </source>
</evidence>
<evidence type="ECO:0000313" key="13">
    <source>
        <dbReference type="Proteomes" id="UP000627781"/>
    </source>
</evidence>
<evidence type="ECO:0000256" key="8">
    <source>
        <dbReference type="ARBA" id="ARBA00022840"/>
    </source>
</evidence>
<keyword evidence="4" id="KW-0479">Metal-binding</keyword>
<evidence type="ECO:0000256" key="9">
    <source>
        <dbReference type="ARBA" id="ARBA00023118"/>
    </source>
</evidence>
<dbReference type="Gene3D" id="1.10.3210.30">
    <property type="match status" value="1"/>
</dbReference>
<evidence type="ECO:0000313" key="12">
    <source>
        <dbReference type="EMBL" id="MBD7912067.1"/>
    </source>
</evidence>